<dbReference type="Pfam" id="PF24864">
    <property type="entry name" value="DUF7730"/>
    <property type="match status" value="1"/>
</dbReference>
<dbReference type="InterPro" id="IPR056632">
    <property type="entry name" value="DUF7730"/>
</dbReference>
<feature type="region of interest" description="Disordered" evidence="1">
    <location>
        <begin position="1"/>
        <end position="22"/>
    </location>
</feature>
<dbReference type="RefSeq" id="XP_031867176.1">
    <property type="nucleotide sequence ID" value="XM_032016885.1"/>
</dbReference>
<protein>
    <recommendedName>
        <fullName evidence="2">DUF7730 domain-containing protein</fullName>
    </recommendedName>
</protein>
<sequence length="282" mass="32467">MPPSDISNSGPSTSHQAPSPRRLDRLVITPATNNVKANNNVSFLSLPLEIRLQIYDLLLVSRYDPAQNPSWAVGNTHQKRIILDMDQSPEYRTMEPGILRTCKQIYHEANPILYSDNVFKIGGAEYMFRFIVRVGPVNIQFVKSIYIWVHWLSDLHPWLQLFPILAKEATGLRNVEFEWGANREFPWHLKRGVKETGLGDKLHFLRTLGIIQGRENLATNGYYAMDWPAYLERSMALGVRAVCGDCRDEGCLSDEESKDREFILALNETEMENLRTRFPFNR</sequence>
<keyword evidence="4" id="KW-1185">Reference proteome</keyword>
<accession>A0A370TG60</accession>
<organism evidence="3 4">
    <name type="scientific">Venustampulla echinocandica</name>
    <dbReference type="NCBI Taxonomy" id="2656787"/>
    <lineage>
        <taxon>Eukaryota</taxon>
        <taxon>Fungi</taxon>
        <taxon>Dikarya</taxon>
        <taxon>Ascomycota</taxon>
        <taxon>Pezizomycotina</taxon>
        <taxon>Leotiomycetes</taxon>
        <taxon>Helotiales</taxon>
        <taxon>Pleuroascaceae</taxon>
        <taxon>Venustampulla</taxon>
    </lineage>
</organism>
<name>A0A370TG60_9HELO</name>
<evidence type="ECO:0000313" key="3">
    <source>
        <dbReference type="EMBL" id="RDL33894.1"/>
    </source>
</evidence>
<evidence type="ECO:0000313" key="4">
    <source>
        <dbReference type="Proteomes" id="UP000254866"/>
    </source>
</evidence>
<dbReference type="AlphaFoldDB" id="A0A370TG60"/>
<evidence type="ECO:0000259" key="2">
    <source>
        <dbReference type="Pfam" id="PF24864"/>
    </source>
</evidence>
<feature type="compositionally biased region" description="Polar residues" evidence="1">
    <location>
        <begin position="1"/>
        <end position="17"/>
    </location>
</feature>
<dbReference type="OrthoDB" id="2951834at2759"/>
<comment type="caution">
    <text evidence="3">The sequence shown here is derived from an EMBL/GenBank/DDBJ whole genome shotgun (WGS) entry which is preliminary data.</text>
</comment>
<dbReference type="PANTHER" id="PTHR38790">
    <property type="entry name" value="2EXR DOMAIN-CONTAINING PROTEIN-RELATED"/>
    <property type="match status" value="1"/>
</dbReference>
<gene>
    <name evidence="3" type="ORF">BP5553_08262</name>
</gene>
<evidence type="ECO:0000256" key="1">
    <source>
        <dbReference type="SAM" id="MobiDB-lite"/>
    </source>
</evidence>
<reference evidence="3 4" key="1">
    <citation type="journal article" date="2018" name="IMA Fungus">
        <title>IMA Genome-F 9: Draft genome sequence of Annulohypoxylon stygium, Aspergillus mulundensis, Berkeleyomyces basicola (syn. Thielaviopsis basicola), Ceratocystis smalleyi, two Cercospora beticola strains, Coleophoma cylindrospora, Fusarium fracticaudum, Phialophora cf. hyalina, and Morchella septimelata.</title>
        <authorList>
            <person name="Wingfield B.D."/>
            <person name="Bills G.F."/>
            <person name="Dong Y."/>
            <person name="Huang W."/>
            <person name="Nel W.J."/>
            <person name="Swalarsk-Parry B.S."/>
            <person name="Vaghefi N."/>
            <person name="Wilken P.M."/>
            <person name="An Z."/>
            <person name="de Beer Z.W."/>
            <person name="De Vos L."/>
            <person name="Chen L."/>
            <person name="Duong T.A."/>
            <person name="Gao Y."/>
            <person name="Hammerbacher A."/>
            <person name="Kikkert J.R."/>
            <person name="Li Y."/>
            <person name="Li H."/>
            <person name="Li K."/>
            <person name="Li Q."/>
            <person name="Liu X."/>
            <person name="Ma X."/>
            <person name="Naidoo K."/>
            <person name="Pethybridge S.J."/>
            <person name="Sun J."/>
            <person name="Steenkamp E.T."/>
            <person name="van der Nest M.A."/>
            <person name="van Wyk S."/>
            <person name="Wingfield M.J."/>
            <person name="Xiong C."/>
            <person name="Yue Q."/>
            <person name="Zhang X."/>
        </authorList>
    </citation>
    <scope>NUCLEOTIDE SEQUENCE [LARGE SCALE GENOMIC DNA]</scope>
    <source>
        <strain evidence="3 4">BP 5553</strain>
    </source>
</reference>
<dbReference type="EMBL" id="NPIC01000008">
    <property type="protein sequence ID" value="RDL33894.1"/>
    <property type="molecule type" value="Genomic_DNA"/>
</dbReference>
<dbReference type="GeneID" id="43601111"/>
<dbReference type="Proteomes" id="UP000254866">
    <property type="component" value="Unassembled WGS sequence"/>
</dbReference>
<feature type="domain" description="DUF7730" evidence="2">
    <location>
        <begin position="91"/>
        <end position="147"/>
    </location>
</feature>
<proteinExistence type="predicted"/>